<evidence type="ECO:0000256" key="1">
    <source>
        <dbReference type="SAM" id="Phobius"/>
    </source>
</evidence>
<feature type="transmembrane region" description="Helical" evidence="1">
    <location>
        <begin position="188"/>
        <end position="213"/>
    </location>
</feature>
<feature type="transmembrane region" description="Helical" evidence="1">
    <location>
        <begin position="116"/>
        <end position="133"/>
    </location>
</feature>
<gene>
    <name evidence="2" type="ORF">MYCIT1_LOCUS21744</name>
</gene>
<sequence length="384" mass="41661">MTPEETATLRNIGLDLIKSFVAIVNESILLTIYGVLVLKACSVLLRKEWRRTPTLLTIIALLTMFAVCVVLWALDMANFIMEVKLSMVIDLDLALDARFHNALAFILKLAAAQDALYSYLSLIGDAIIIWRLWNLRTYFPRWVIVLPLASLLGSTVVTVLLTYCVGAVGSEIVLGTFQNPELCRNVQISTYAMACATTTLATGLIGATAWSYASGLKSMTSDPGKSSWQTGSGRNRRVRSQGESILVLMIESGLFYFLFFTIQLVGDVPRVHRFVTANNVLSFLFTMFSYATSVIVGIYPTIVVVLAQTKAGVLDSAPSASAPISSLRIGGLPSVAPTSESAGVASTQPTYHIASKDFDGDQFPLEQRAQAASTDLHSEGKVNL</sequence>
<dbReference type="AlphaFoldDB" id="A0AAD2HI58"/>
<feature type="transmembrane region" description="Helical" evidence="1">
    <location>
        <begin position="244"/>
        <end position="265"/>
    </location>
</feature>
<keyword evidence="1" id="KW-0812">Transmembrane</keyword>
<protein>
    <submittedName>
        <fullName evidence="2">Uncharacterized protein</fullName>
    </submittedName>
</protein>
<reference evidence="2" key="1">
    <citation type="submission" date="2023-11" db="EMBL/GenBank/DDBJ databases">
        <authorList>
            <person name="De Vega J J."/>
            <person name="De Vega J J."/>
        </authorList>
    </citation>
    <scope>NUCLEOTIDE SEQUENCE</scope>
</reference>
<keyword evidence="1" id="KW-0472">Membrane</keyword>
<proteinExistence type="predicted"/>
<comment type="caution">
    <text evidence="2">The sequence shown here is derived from an EMBL/GenBank/DDBJ whole genome shotgun (WGS) entry which is preliminary data.</text>
</comment>
<keyword evidence="3" id="KW-1185">Reference proteome</keyword>
<evidence type="ECO:0000313" key="2">
    <source>
        <dbReference type="EMBL" id="CAK5274517.1"/>
    </source>
</evidence>
<evidence type="ECO:0000313" key="3">
    <source>
        <dbReference type="Proteomes" id="UP001295794"/>
    </source>
</evidence>
<accession>A0AAD2HI58</accession>
<dbReference type="Proteomes" id="UP001295794">
    <property type="component" value="Unassembled WGS sequence"/>
</dbReference>
<feature type="transmembrane region" description="Helical" evidence="1">
    <location>
        <begin position="145"/>
        <end position="168"/>
    </location>
</feature>
<keyword evidence="1" id="KW-1133">Transmembrane helix</keyword>
<name>A0AAD2HI58_9AGAR</name>
<feature type="transmembrane region" description="Helical" evidence="1">
    <location>
        <begin position="20"/>
        <end position="41"/>
    </location>
</feature>
<organism evidence="2 3">
    <name type="scientific">Mycena citricolor</name>
    <dbReference type="NCBI Taxonomy" id="2018698"/>
    <lineage>
        <taxon>Eukaryota</taxon>
        <taxon>Fungi</taxon>
        <taxon>Dikarya</taxon>
        <taxon>Basidiomycota</taxon>
        <taxon>Agaricomycotina</taxon>
        <taxon>Agaricomycetes</taxon>
        <taxon>Agaricomycetidae</taxon>
        <taxon>Agaricales</taxon>
        <taxon>Marasmiineae</taxon>
        <taxon>Mycenaceae</taxon>
        <taxon>Mycena</taxon>
    </lineage>
</organism>
<feature type="transmembrane region" description="Helical" evidence="1">
    <location>
        <begin position="285"/>
        <end position="307"/>
    </location>
</feature>
<feature type="transmembrane region" description="Helical" evidence="1">
    <location>
        <begin position="53"/>
        <end position="74"/>
    </location>
</feature>
<dbReference type="EMBL" id="CAVNYO010000403">
    <property type="protein sequence ID" value="CAK5274517.1"/>
    <property type="molecule type" value="Genomic_DNA"/>
</dbReference>